<accession>A0A6C0QU22</accession>
<dbReference type="RefSeq" id="WP_036654167.1">
    <property type="nucleotide sequence ID" value="NZ_CP019651.1"/>
</dbReference>
<dbReference type="EMBL" id="CP019717">
    <property type="protein sequence ID" value="QHZ51746.1"/>
    <property type="molecule type" value="Genomic_DNA"/>
</dbReference>
<dbReference type="SUPFAM" id="SSF48452">
    <property type="entry name" value="TPR-like"/>
    <property type="match status" value="1"/>
</dbReference>
<organism evidence="1 2">
    <name type="scientific">Paenibacillus larvae subsp. larvae</name>
    <dbReference type="NCBI Taxonomy" id="147375"/>
    <lineage>
        <taxon>Bacteria</taxon>
        <taxon>Bacillati</taxon>
        <taxon>Bacillota</taxon>
        <taxon>Bacilli</taxon>
        <taxon>Bacillales</taxon>
        <taxon>Paenibacillaceae</taxon>
        <taxon>Paenibacillus</taxon>
    </lineage>
</organism>
<dbReference type="GO" id="GO:0003677">
    <property type="term" value="F:DNA binding"/>
    <property type="evidence" value="ECO:0007669"/>
    <property type="project" value="UniProtKB-KW"/>
</dbReference>
<protein>
    <submittedName>
        <fullName evidence="1">Putative DNA-binding protein</fullName>
    </submittedName>
</protein>
<evidence type="ECO:0000313" key="1">
    <source>
        <dbReference type="EMBL" id="QHZ51746.1"/>
    </source>
</evidence>
<dbReference type="Gene3D" id="1.25.40.10">
    <property type="entry name" value="Tetratricopeptide repeat domain"/>
    <property type="match status" value="1"/>
</dbReference>
<keyword evidence="1" id="KW-0238">DNA-binding</keyword>
<dbReference type="InterPro" id="IPR011990">
    <property type="entry name" value="TPR-like_helical_dom_sf"/>
</dbReference>
<proteinExistence type="predicted"/>
<reference evidence="1 2" key="1">
    <citation type="journal article" date="2020" name="Int. J. Med. Microbiol.">
        <title>Discovery of Paenibacillus larvae ERIC V: Phenotypic and genomic comparison to genotypes ERIC I-IV reveal different inventories of virulence factors which correlate with epidemiological prevalences of American Foulbrood.</title>
        <authorList>
            <person name="Beims H."/>
            <person name="Bunk B."/>
            <person name="Erler S."/>
            <person name="Mohr K.I."/>
            <person name="Sproer C."/>
            <person name="Pradella S."/>
            <person name="Gunther G."/>
            <person name="Rohde M."/>
            <person name="von der Ohe W."/>
            <person name="Steinert M."/>
        </authorList>
    </citation>
    <scope>NUCLEOTIDE SEQUENCE [LARGE SCALE GENOMIC DNA]</scope>
    <source>
        <strain evidence="1">Eric_V</strain>
    </source>
</reference>
<sequence>MDNRIALRVELEKAIAETGCTLSSVAEVGGLSIGNLSASLQKEKLRPITMKQLDTLTEALGLPEGHYYEYYLSECFYNNRVSVPRMKSFLIRCAELGKTDLIMNAIHVLVEHPKYTELFFSVAEELYLNGLVEESLLFYEEVIEEEKYNHSDRLAISHYRIFRSTIGANAEENYKAVIRFEGFRKRLPEDFRSDALLHLANICVLLQKWSLAEQFADELRILTTIRYQEELLIKKNNSVSEPLKTERPLVVYYGQSYLIKSVSLYKQGDYKKAEQYIEGYEDLSWFEILDEQGKKEIDKFRLWAKANKYSVELLLGNVSVLDEYTNYLTEYPNEIPAGLLLITKAANAYGFSIDHILERSPEPSMENEVNAVRIEHHIEFHYQKAIYEFNQRRFVEGLESILYCFSLAISTKRYSMAMLCVAQFDQYLNHASDFQKGKFTNLVREVLEVEKI</sequence>
<dbReference type="Proteomes" id="UP000464330">
    <property type="component" value="Chromosome"/>
</dbReference>
<dbReference type="AlphaFoldDB" id="A0A6C0QU22"/>
<gene>
    <name evidence="1" type="ORF">ERICV_02624</name>
</gene>
<name>A0A6C0QU22_9BACL</name>
<evidence type="ECO:0000313" key="2">
    <source>
        <dbReference type="Proteomes" id="UP000464330"/>
    </source>
</evidence>